<comment type="caution">
    <text evidence="1">The sequence shown here is derived from an EMBL/GenBank/DDBJ whole genome shotgun (WGS) entry which is preliminary data.</text>
</comment>
<name>A0A2N0X6C6_9CORY</name>
<proteinExistence type="predicted"/>
<dbReference type="STRING" id="1121365.GCA_000375365_01102"/>
<protein>
    <submittedName>
        <fullName evidence="1">Uncharacterized protein</fullName>
    </submittedName>
</protein>
<accession>A0A2N0X6C6</accession>
<evidence type="ECO:0000313" key="2">
    <source>
        <dbReference type="Proteomes" id="UP000233249"/>
    </source>
</evidence>
<sequence>RAGLSGVFSPAPPTAAAVEHARARGLLLARAGETPKRRPVALYSGALSGGGVEKGAAPITPGPPCARAFPPAVGS</sequence>
<feature type="non-terminal residue" evidence="1">
    <location>
        <position position="1"/>
    </location>
</feature>
<dbReference type="Proteomes" id="UP000233249">
    <property type="component" value="Unassembled WGS sequence"/>
</dbReference>
<dbReference type="EMBL" id="PJAF01000022">
    <property type="protein sequence ID" value="PKF68258.1"/>
    <property type="molecule type" value="Genomic_DNA"/>
</dbReference>
<gene>
    <name evidence="1" type="ORF">CXB45_07770</name>
</gene>
<organism evidence="1 2">
    <name type="scientific">Corynebacterium mastitidis</name>
    <dbReference type="NCBI Taxonomy" id="161890"/>
    <lineage>
        <taxon>Bacteria</taxon>
        <taxon>Bacillati</taxon>
        <taxon>Actinomycetota</taxon>
        <taxon>Actinomycetes</taxon>
        <taxon>Mycobacteriales</taxon>
        <taxon>Corynebacteriaceae</taxon>
        <taxon>Corynebacterium</taxon>
    </lineage>
</organism>
<evidence type="ECO:0000313" key="1">
    <source>
        <dbReference type="EMBL" id="PKF68258.1"/>
    </source>
</evidence>
<dbReference type="AlphaFoldDB" id="A0A2N0X6C6"/>
<dbReference type="RefSeq" id="WP_157824336.1">
    <property type="nucleotide sequence ID" value="NZ_PJAF01000022.1"/>
</dbReference>
<reference evidence="1 2" key="1">
    <citation type="submission" date="2017-12" db="EMBL/GenBank/DDBJ databases">
        <title>Corynebacterium mastitidis 16-1433 Genome.</title>
        <authorList>
            <person name="Gulvik C.A."/>
        </authorList>
    </citation>
    <scope>NUCLEOTIDE SEQUENCE [LARGE SCALE GENOMIC DNA]</scope>
    <source>
        <strain evidence="1 2">16-1433</strain>
    </source>
</reference>